<evidence type="ECO:0000313" key="2">
    <source>
        <dbReference type="Proteomes" id="UP000192980"/>
    </source>
</evidence>
<gene>
    <name evidence="1" type="ORF">SAMN05660862_0144</name>
</gene>
<dbReference type="Proteomes" id="UP000192980">
    <property type="component" value="Unassembled WGS sequence"/>
</dbReference>
<dbReference type="OrthoDB" id="1030341at2"/>
<organism evidence="1 2">
    <name type="scientific">Sphingobacterium psychroaquaticum</name>
    <dbReference type="NCBI Taxonomy" id="561061"/>
    <lineage>
        <taxon>Bacteria</taxon>
        <taxon>Pseudomonadati</taxon>
        <taxon>Bacteroidota</taxon>
        <taxon>Sphingobacteriia</taxon>
        <taxon>Sphingobacteriales</taxon>
        <taxon>Sphingobacteriaceae</taxon>
        <taxon>Sphingobacterium</taxon>
    </lineage>
</organism>
<accession>A0A1X7HWG2</accession>
<dbReference type="EMBL" id="FXAU01000001">
    <property type="protein sequence ID" value="SMG06320.1"/>
    <property type="molecule type" value="Genomic_DNA"/>
</dbReference>
<dbReference type="RefSeq" id="WP_058699737.1">
    <property type="nucleotide sequence ID" value="NZ_FXAU01000001.1"/>
</dbReference>
<name>A0A1X7HWG2_9SPHI</name>
<dbReference type="AlphaFoldDB" id="A0A1X7HWG2"/>
<dbReference type="STRING" id="561061.SAMN05660862_0144"/>
<evidence type="ECO:0000313" key="1">
    <source>
        <dbReference type="EMBL" id="SMG06320.1"/>
    </source>
</evidence>
<protein>
    <submittedName>
        <fullName evidence="1">PRTRC system protein B</fullName>
    </submittedName>
</protein>
<keyword evidence="2" id="KW-1185">Reference proteome</keyword>
<sequence>MNDITQDFGMLYYPKSALVFYQTTGKGNDTYVEHFDMDKNGMPINAHPLTVKEANQLAKALKTAKEEKEPLLKPQGVLSNQVLYFEPTGNKVVWFTKATQREMYFIESLGIPKGKANVPPMLWVANRSGLAVFALINGRRPTIKTKLYNAPFFNVYEDGNVCMGTVDVRIKKTASLEEFTNKWEGFFFNSYFSHLMHGHNPIKGNCVSLWENLIATGEAFPMEVLTKSNLTLKDILR</sequence>
<proteinExistence type="predicted"/>
<reference evidence="1 2" key="1">
    <citation type="submission" date="2017-04" db="EMBL/GenBank/DDBJ databases">
        <authorList>
            <person name="Afonso C.L."/>
            <person name="Miller P.J."/>
            <person name="Scott M.A."/>
            <person name="Spackman E."/>
            <person name="Goraichik I."/>
            <person name="Dimitrov K.M."/>
            <person name="Suarez D.L."/>
            <person name="Swayne D.E."/>
        </authorList>
    </citation>
    <scope>NUCLEOTIDE SEQUENCE [LARGE SCALE GENOMIC DNA]</scope>
    <source>
        <strain evidence="1 2">DSM 22418</strain>
    </source>
</reference>
<dbReference type="InterPro" id="IPR032787">
    <property type="entry name" value="Prok-E2_D"/>
</dbReference>
<dbReference type="Pfam" id="PF14460">
    <property type="entry name" value="Prok-E2_D"/>
    <property type="match status" value="1"/>
</dbReference>